<comment type="similarity">
    <text evidence="2">Belongs to the inositol monophosphatase superfamily.</text>
</comment>
<evidence type="ECO:0000256" key="3">
    <source>
        <dbReference type="ARBA" id="ARBA00022723"/>
    </source>
</evidence>
<dbReference type="OrthoDB" id="411145at2759"/>
<dbReference type="Gene3D" id="3.30.540.10">
    <property type="entry name" value="Fructose-1,6-Bisphosphatase, subunit A, domain 1"/>
    <property type="match status" value="1"/>
</dbReference>
<keyword evidence="3 6" id="KW-0479">Metal-binding</keyword>
<dbReference type="PROSITE" id="PS00629">
    <property type="entry name" value="IMP_1"/>
    <property type="match status" value="1"/>
</dbReference>
<dbReference type="InterPro" id="IPR051090">
    <property type="entry name" value="Inositol_monoP_superfamily"/>
</dbReference>
<evidence type="ECO:0000256" key="6">
    <source>
        <dbReference type="PIRSR" id="PIRSR600760-2"/>
    </source>
</evidence>
<dbReference type="EMBL" id="KV750507">
    <property type="protein sequence ID" value="OCL04450.1"/>
    <property type="molecule type" value="Genomic_DNA"/>
</dbReference>
<feature type="region of interest" description="Disordered" evidence="7">
    <location>
        <begin position="363"/>
        <end position="384"/>
    </location>
</feature>
<keyword evidence="9" id="KW-1185">Reference proteome</keyword>
<gene>
    <name evidence="8" type="ORF">AOQ84DRAFT_433477</name>
</gene>
<keyword evidence="5 6" id="KW-0460">Magnesium</keyword>
<dbReference type="PANTHER" id="PTHR43200">
    <property type="entry name" value="PHOSPHATASE"/>
    <property type="match status" value="1"/>
</dbReference>
<evidence type="ECO:0000256" key="2">
    <source>
        <dbReference type="ARBA" id="ARBA00009759"/>
    </source>
</evidence>
<dbReference type="Pfam" id="PF00459">
    <property type="entry name" value="Inositol_P"/>
    <property type="match status" value="1"/>
</dbReference>
<dbReference type="CDD" id="cd01517">
    <property type="entry name" value="PAP_phosphatase"/>
    <property type="match status" value="1"/>
</dbReference>
<feature type="binding site" evidence="6">
    <location>
        <position position="140"/>
    </location>
    <ligand>
        <name>Mg(2+)</name>
        <dbReference type="ChEBI" id="CHEBI:18420"/>
        <label>1</label>
        <note>catalytic</note>
    </ligand>
</feature>
<dbReference type="GO" id="GO:0000103">
    <property type="term" value="P:sulfate assimilation"/>
    <property type="evidence" value="ECO:0007669"/>
    <property type="project" value="TreeGrafter"/>
</dbReference>
<sequence length="408" mass="44128">MPPAYAAELELALLTIQRASVLTKSVLRALKSNVDAETKADDSLVTIADFAAQALIISAVHAAFPNDLFVGEESANALRENSTLCSRVWELVCSVRDAEGTLEEPGLAVPGTVDEMLDIIDLGNASDTAHGRVWVLDPVDGTATFMKGQQYAVCLALLVDGVQKLGVIGCPNLRPNHETGKISEDDVDVDGFGVMLSAIAGQRTSIRPILRAGIGEATPVERKRKELVGDLSKLDFVECALGATSLLQSRHAAVAQRFGASWPGTVLWSQQMKYVALTLGATDVMLRIPANKERWTQIWDHAGGQLIFEEVGGVITDFDGGKIDFSQGRKIKGERNLGINQGTKEPKHAEITTNAEIISTIHITSEGKKLHPEDRGNGSDWEEEQRYDRNSIHTTTISLHDTAVLLSD</sequence>
<dbReference type="Proteomes" id="UP000250140">
    <property type="component" value="Unassembled WGS sequence"/>
</dbReference>
<dbReference type="Gene3D" id="3.40.190.80">
    <property type="match status" value="1"/>
</dbReference>
<feature type="compositionally biased region" description="Basic and acidic residues" evidence="7">
    <location>
        <begin position="365"/>
        <end position="377"/>
    </location>
</feature>
<feature type="binding site" evidence="6">
    <location>
        <position position="300"/>
    </location>
    <ligand>
        <name>Mg(2+)</name>
        <dbReference type="ChEBI" id="CHEBI:18420"/>
        <label>1</label>
        <note>catalytic</note>
    </ligand>
</feature>
<evidence type="ECO:0000256" key="7">
    <source>
        <dbReference type="SAM" id="MobiDB-lite"/>
    </source>
</evidence>
<feature type="binding site" evidence="6">
    <location>
        <position position="72"/>
    </location>
    <ligand>
        <name>Mg(2+)</name>
        <dbReference type="ChEBI" id="CHEBI:18420"/>
        <label>1</label>
        <note>catalytic</note>
    </ligand>
</feature>
<evidence type="ECO:0000313" key="8">
    <source>
        <dbReference type="EMBL" id="OCL04450.1"/>
    </source>
</evidence>
<feature type="binding site" evidence="6">
    <location>
        <position position="137"/>
    </location>
    <ligand>
        <name>Mg(2+)</name>
        <dbReference type="ChEBI" id="CHEBI:18420"/>
        <label>1</label>
        <note>catalytic</note>
    </ligand>
</feature>
<reference evidence="8 9" key="1">
    <citation type="journal article" date="2016" name="Nat. Commun.">
        <title>Ectomycorrhizal ecology is imprinted in the genome of the dominant symbiotic fungus Cenococcum geophilum.</title>
        <authorList>
            <consortium name="DOE Joint Genome Institute"/>
            <person name="Peter M."/>
            <person name="Kohler A."/>
            <person name="Ohm R.A."/>
            <person name="Kuo A."/>
            <person name="Krutzmann J."/>
            <person name="Morin E."/>
            <person name="Arend M."/>
            <person name="Barry K.W."/>
            <person name="Binder M."/>
            <person name="Choi C."/>
            <person name="Clum A."/>
            <person name="Copeland A."/>
            <person name="Grisel N."/>
            <person name="Haridas S."/>
            <person name="Kipfer T."/>
            <person name="LaButti K."/>
            <person name="Lindquist E."/>
            <person name="Lipzen A."/>
            <person name="Maire R."/>
            <person name="Meier B."/>
            <person name="Mihaltcheva S."/>
            <person name="Molinier V."/>
            <person name="Murat C."/>
            <person name="Poggeler S."/>
            <person name="Quandt C.A."/>
            <person name="Sperisen C."/>
            <person name="Tritt A."/>
            <person name="Tisserant E."/>
            <person name="Crous P.W."/>
            <person name="Henrissat B."/>
            <person name="Nehls U."/>
            <person name="Egli S."/>
            <person name="Spatafora J.W."/>
            <person name="Grigoriev I.V."/>
            <person name="Martin F.M."/>
        </authorList>
    </citation>
    <scope>NUCLEOTIDE SEQUENCE [LARGE SCALE GENOMIC DNA]</scope>
    <source>
        <strain evidence="8 9">CBS 207.34</strain>
    </source>
</reference>
<protein>
    <submittedName>
        <fullName evidence="8">Carbohydrate phosphatase</fullName>
    </submittedName>
</protein>
<evidence type="ECO:0000256" key="5">
    <source>
        <dbReference type="ARBA" id="ARBA00022842"/>
    </source>
</evidence>
<evidence type="ECO:0000313" key="9">
    <source>
        <dbReference type="Proteomes" id="UP000250140"/>
    </source>
</evidence>
<dbReference type="SUPFAM" id="SSF56655">
    <property type="entry name" value="Carbohydrate phosphatase"/>
    <property type="match status" value="1"/>
</dbReference>
<proteinExistence type="inferred from homology"/>
<dbReference type="InterPro" id="IPR000760">
    <property type="entry name" value="Inositol_monophosphatase-like"/>
</dbReference>
<dbReference type="InterPro" id="IPR020583">
    <property type="entry name" value="Inositol_monoP_metal-BS"/>
</dbReference>
<dbReference type="GO" id="GO:0046872">
    <property type="term" value="F:metal ion binding"/>
    <property type="evidence" value="ECO:0007669"/>
    <property type="project" value="UniProtKB-KW"/>
</dbReference>
<comment type="cofactor">
    <cofactor evidence="1 6">
        <name>Mg(2+)</name>
        <dbReference type="ChEBI" id="CHEBI:18420"/>
    </cofactor>
</comment>
<organism evidence="8 9">
    <name type="scientific">Glonium stellatum</name>
    <dbReference type="NCBI Taxonomy" id="574774"/>
    <lineage>
        <taxon>Eukaryota</taxon>
        <taxon>Fungi</taxon>
        <taxon>Dikarya</taxon>
        <taxon>Ascomycota</taxon>
        <taxon>Pezizomycotina</taxon>
        <taxon>Dothideomycetes</taxon>
        <taxon>Pleosporomycetidae</taxon>
        <taxon>Gloniales</taxon>
        <taxon>Gloniaceae</taxon>
        <taxon>Glonium</taxon>
    </lineage>
</organism>
<keyword evidence="4" id="KW-0378">Hydrolase</keyword>
<dbReference type="AlphaFoldDB" id="A0A8E2ETB0"/>
<evidence type="ECO:0000256" key="1">
    <source>
        <dbReference type="ARBA" id="ARBA00001946"/>
    </source>
</evidence>
<dbReference type="GO" id="GO:0008441">
    <property type="term" value="F:3'(2'),5'-bisphosphate nucleotidase activity"/>
    <property type="evidence" value="ECO:0007669"/>
    <property type="project" value="TreeGrafter"/>
</dbReference>
<accession>A0A8E2ETB0</accession>
<dbReference type="PANTHER" id="PTHR43200:SF2">
    <property type="entry name" value="3'(2'),5'-BISPHOSPHATE NUCLEOTIDASE"/>
    <property type="match status" value="1"/>
</dbReference>
<evidence type="ECO:0000256" key="4">
    <source>
        <dbReference type="ARBA" id="ARBA00022801"/>
    </source>
</evidence>
<name>A0A8E2ETB0_9PEZI</name>